<keyword evidence="6" id="KW-1185">Reference proteome</keyword>
<keyword evidence="3" id="KW-0804">Transcription</keyword>
<evidence type="ECO:0000256" key="3">
    <source>
        <dbReference type="ARBA" id="ARBA00023163"/>
    </source>
</evidence>
<dbReference type="InterPro" id="IPR000792">
    <property type="entry name" value="Tscrpt_reg_LuxR_C"/>
</dbReference>
<evidence type="ECO:0000256" key="1">
    <source>
        <dbReference type="ARBA" id="ARBA00023015"/>
    </source>
</evidence>
<dbReference type="InterPro" id="IPR036388">
    <property type="entry name" value="WH-like_DNA-bd_sf"/>
</dbReference>
<reference evidence="5" key="1">
    <citation type="submission" date="2022-11" db="EMBL/GenBank/DDBJ databases">
        <authorList>
            <person name="Somphong A."/>
            <person name="Phongsopitanun W."/>
        </authorList>
    </citation>
    <scope>NUCLEOTIDE SEQUENCE</scope>
    <source>
        <strain evidence="5">Pm04-4</strain>
    </source>
</reference>
<evidence type="ECO:0000256" key="2">
    <source>
        <dbReference type="ARBA" id="ARBA00023125"/>
    </source>
</evidence>
<dbReference type="PANTHER" id="PTHR44688">
    <property type="entry name" value="DNA-BINDING TRANSCRIPTIONAL ACTIVATOR DEVR_DOSR"/>
    <property type="match status" value="1"/>
</dbReference>
<dbReference type="EMBL" id="JAPNTZ010000003">
    <property type="protein sequence ID" value="MCY1138044.1"/>
    <property type="molecule type" value="Genomic_DNA"/>
</dbReference>
<comment type="caution">
    <text evidence="5">The sequence shown here is derived from an EMBL/GenBank/DDBJ whole genome shotgun (WGS) entry which is preliminary data.</text>
</comment>
<evidence type="ECO:0000313" key="6">
    <source>
        <dbReference type="Proteomes" id="UP001151002"/>
    </source>
</evidence>
<keyword evidence="1" id="KW-0805">Transcription regulation</keyword>
<dbReference type="CDD" id="cd06170">
    <property type="entry name" value="LuxR_C_like"/>
    <property type="match status" value="1"/>
</dbReference>
<feature type="domain" description="HTH luxR-type" evidence="4">
    <location>
        <begin position="11"/>
        <end position="76"/>
    </location>
</feature>
<dbReference type="SUPFAM" id="SSF46894">
    <property type="entry name" value="C-terminal effector domain of the bipartite response regulators"/>
    <property type="match status" value="1"/>
</dbReference>
<accession>A0ABT4AUY3</accession>
<dbReference type="Proteomes" id="UP001151002">
    <property type="component" value="Unassembled WGS sequence"/>
</dbReference>
<sequence length="81" mass="8725">MFSAGTHHGAAGRPFPELTGREFEVLDQMAAGRSNSDIAECLFLSEKTVRNLVSMVFTKLHVPNRAQAIVRGARPASAAID</sequence>
<dbReference type="PANTHER" id="PTHR44688:SF16">
    <property type="entry name" value="DNA-BINDING TRANSCRIPTIONAL ACTIVATOR DEVR_DOSR"/>
    <property type="match status" value="1"/>
</dbReference>
<dbReference type="SMART" id="SM00421">
    <property type="entry name" value="HTH_LUXR"/>
    <property type="match status" value="1"/>
</dbReference>
<dbReference type="PRINTS" id="PR00038">
    <property type="entry name" value="HTHLUXR"/>
</dbReference>
<proteinExistence type="predicted"/>
<dbReference type="RefSeq" id="WP_267562017.1">
    <property type="nucleotide sequence ID" value="NZ_JAPNTZ010000003.1"/>
</dbReference>
<organism evidence="5 6">
    <name type="scientific">Paractinoplanes pyxinae</name>
    <dbReference type="NCBI Taxonomy" id="2997416"/>
    <lineage>
        <taxon>Bacteria</taxon>
        <taxon>Bacillati</taxon>
        <taxon>Actinomycetota</taxon>
        <taxon>Actinomycetes</taxon>
        <taxon>Micromonosporales</taxon>
        <taxon>Micromonosporaceae</taxon>
        <taxon>Paractinoplanes</taxon>
    </lineage>
</organism>
<protein>
    <submittedName>
        <fullName evidence="5">Helix-turn-helix transcriptional regulator</fullName>
    </submittedName>
</protein>
<keyword evidence="2" id="KW-0238">DNA-binding</keyword>
<dbReference type="Gene3D" id="1.10.10.10">
    <property type="entry name" value="Winged helix-like DNA-binding domain superfamily/Winged helix DNA-binding domain"/>
    <property type="match status" value="1"/>
</dbReference>
<gene>
    <name evidence="5" type="ORF">OWR29_08550</name>
</gene>
<name>A0ABT4AUY3_9ACTN</name>
<dbReference type="PROSITE" id="PS50043">
    <property type="entry name" value="HTH_LUXR_2"/>
    <property type="match status" value="1"/>
</dbReference>
<evidence type="ECO:0000259" key="4">
    <source>
        <dbReference type="PROSITE" id="PS50043"/>
    </source>
</evidence>
<dbReference type="InterPro" id="IPR016032">
    <property type="entry name" value="Sig_transdc_resp-reg_C-effctor"/>
</dbReference>
<dbReference type="Pfam" id="PF00196">
    <property type="entry name" value="GerE"/>
    <property type="match status" value="1"/>
</dbReference>
<evidence type="ECO:0000313" key="5">
    <source>
        <dbReference type="EMBL" id="MCY1138044.1"/>
    </source>
</evidence>